<reference evidence="3 4" key="1">
    <citation type="submission" date="2023-10" db="EMBL/GenBank/DDBJ databases">
        <title>Chromosome-scale genome assembly provides insights into flower coloration mechanisms of Canna indica.</title>
        <authorList>
            <person name="Li C."/>
        </authorList>
    </citation>
    <scope>NUCLEOTIDE SEQUENCE [LARGE SCALE GENOMIC DNA]</scope>
    <source>
        <tissue evidence="3">Flower</tissue>
    </source>
</reference>
<dbReference type="AlphaFoldDB" id="A0AAQ3L747"/>
<feature type="domain" description="DRBM" evidence="2">
    <location>
        <begin position="78"/>
        <end position="153"/>
    </location>
</feature>
<evidence type="ECO:0000256" key="1">
    <source>
        <dbReference type="PROSITE-ProRule" id="PRU00266"/>
    </source>
</evidence>
<name>A0AAQ3L747_9LILI</name>
<accession>A0AAQ3L747</accession>
<evidence type="ECO:0000313" key="4">
    <source>
        <dbReference type="Proteomes" id="UP001327560"/>
    </source>
</evidence>
<dbReference type="Proteomes" id="UP001327560">
    <property type="component" value="Chromosome 9"/>
</dbReference>
<proteinExistence type="predicted"/>
<dbReference type="EMBL" id="CP136898">
    <property type="protein sequence ID" value="WOL19988.1"/>
    <property type="molecule type" value="Genomic_DNA"/>
</dbReference>
<dbReference type="InterPro" id="IPR014720">
    <property type="entry name" value="dsRBD_dom"/>
</dbReference>
<sequence>MAGASSPPLRWRSCPRCRECWVDPMEEEALRFAYERKSMEIELRSHAEDELNSGLQLGISNTKLEEKEERDGDLSMRTAKSQLLQICAVNCWSPPLFLLSEDGPDLKKRFTCKVKVMVDTITTTMLECFSEAKPQKQEAEEHAAEAALWILKHLGHSH</sequence>
<dbReference type="Pfam" id="PF14709">
    <property type="entry name" value="DND1_DSRM"/>
    <property type="match status" value="1"/>
</dbReference>
<dbReference type="PROSITE" id="PS50137">
    <property type="entry name" value="DS_RBD"/>
    <property type="match status" value="1"/>
</dbReference>
<protein>
    <submittedName>
        <fullName evidence="3">Endoribonuclease</fullName>
    </submittedName>
</protein>
<organism evidence="3 4">
    <name type="scientific">Canna indica</name>
    <name type="common">Indian-shot</name>
    <dbReference type="NCBI Taxonomy" id="4628"/>
    <lineage>
        <taxon>Eukaryota</taxon>
        <taxon>Viridiplantae</taxon>
        <taxon>Streptophyta</taxon>
        <taxon>Embryophyta</taxon>
        <taxon>Tracheophyta</taxon>
        <taxon>Spermatophyta</taxon>
        <taxon>Magnoliopsida</taxon>
        <taxon>Liliopsida</taxon>
        <taxon>Zingiberales</taxon>
        <taxon>Cannaceae</taxon>
        <taxon>Canna</taxon>
    </lineage>
</organism>
<gene>
    <name evidence="3" type="ORF">Cni_G28790</name>
</gene>
<dbReference type="Gene3D" id="3.30.160.20">
    <property type="match status" value="1"/>
</dbReference>
<keyword evidence="4" id="KW-1185">Reference proteome</keyword>
<evidence type="ECO:0000313" key="3">
    <source>
        <dbReference type="EMBL" id="WOL19988.1"/>
    </source>
</evidence>
<dbReference type="SUPFAM" id="SSF54768">
    <property type="entry name" value="dsRNA-binding domain-like"/>
    <property type="match status" value="1"/>
</dbReference>
<dbReference type="GO" id="GO:0003723">
    <property type="term" value="F:RNA binding"/>
    <property type="evidence" value="ECO:0007669"/>
    <property type="project" value="UniProtKB-UniRule"/>
</dbReference>
<keyword evidence="1" id="KW-0694">RNA-binding</keyword>
<dbReference type="SMART" id="SM00358">
    <property type="entry name" value="DSRM"/>
    <property type="match status" value="1"/>
</dbReference>
<evidence type="ECO:0000259" key="2">
    <source>
        <dbReference type="PROSITE" id="PS50137"/>
    </source>
</evidence>